<dbReference type="Proteomes" id="UP000663870">
    <property type="component" value="Unassembled WGS sequence"/>
</dbReference>
<keyword evidence="8" id="KW-0969">Cilium</keyword>
<evidence type="ECO:0000256" key="4">
    <source>
        <dbReference type="ARBA" id="ARBA00022574"/>
    </source>
</evidence>
<dbReference type="PANTHER" id="PTHR12442:SF7">
    <property type="entry name" value="DYNEIN AXONEMAL INTERMEDIATE CHAIN 2"/>
    <property type="match status" value="1"/>
</dbReference>
<evidence type="ECO:0000313" key="13">
    <source>
        <dbReference type="Proteomes" id="UP000663870"/>
    </source>
</evidence>
<evidence type="ECO:0000256" key="9">
    <source>
        <dbReference type="ARBA" id="ARBA00023175"/>
    </source>
</evidence>
<dbReference type="InterPro" id="IPR036322">
    <property type="entry name" value="WD40_repeat_dom_sf"/>
</dbReference>
<dbReference type="GO" id="GO:0005874">
    <property type="term" value="C:microtubule"/>
    <property type="evidence" value="ECO:0007669"/>
    <property type="project" value="UniProtKB-KW"/>
</dbReference>
<dbReference type="GO" id="GO:0036157">
    <property type="term" value="C:outer dynein arm"/>
    <property type="evidence" value="ECO:0007669"/>
    <property type="project" value="TreeGrafter"/>
</dbReference>
<dbReference type="InterPro" id="IPR050687">
    <property type="entry name" value="Dynein_IC"/>
</dbReference>
<evidence type="ECO:0000256" key="3">
    <source>
        <dbReference type="ARBA" id="ARBA00022490"/>
    </source>
</evidence>
<accession>A0A814KME4</accession>
<dbReference type="InterPro" id="IPR015943">
    <property type="entry name" value="WD40/YVTN_repeat-like_dom_sf"/>
</dbReference>
<dbReference type="EMBL" id="CAJNOL010000409">
    <property type="protein sequence ID" value="CAF1051590.1"/>
    <property type="molecule type" value="Genomic_DNA"/>
</dbReference>
<dbReference type="SMART" id="SM00320">
    <property type="entry name" value="WD40"/>
    <property type="match status" value="5"/>
</dbReference>
<dbReference type="GO" id="GO:0045504">
    <property type="term" value="F:dynein heavy chain binding"/>
    <property type="evidence" value="ECO:0007669"/>
    <property type="project" value="TreeGrafter"/>
</dbReference>
<keyword evidence="4" id="KW-0853">WD repeat</keyword>
<evidence type="ECO:0000256" key="5">
    <source>
        <dbReference type="ARBA" id="ARBA00022701"/>
    </source>
</evidence>
<evidence type="ECO:0000256" key="8">
    <source>
        <dbReference type="ARBA" id="ARBA00023069"/>
    </source>
</evidence>
<evidence type="ECO:0000256" key="7">
    <source>
        <dbReference type="ARBA" id="ARBA00023017"/>
    </source>
</evidence>
<evidence type="ECO:0000256" key="10">
    <source>
        <dbReference type="ARBA" id="ARBA00023212"/>
    </source>
</evidence>
<dbReference type="PANTHER" id="PTHR12442">
    <property type="entry name" value="DYNEIN INTERMEDIATE CHAIN"/>
    <property type="match status" value="1"/>
</dbReference>
<comment type="similarity">
    <text evidence="2">Belongs to the dynein intermediate chain family.</text>
</comment>
<evidence type="ECO:0000256" key="2">
    <source>
        <dbReference type="ARBA" id="ARBA00011059"/>
    </source>
</evidence>
<comment type="caution">
    <text evidence="12">The sequence shown here is derived from an EMBL/GenBank/DDBJ whole genome shotgun (WGS) entry which is preliminary data.</text>
</comment>
<protein>
    <recommendedName>
        <fullName evidence="14">Dynein intermediate chain 2, axonemal</fullName>
    </recommendedName>
</protein>
<comment type="subcellular location">
    <subcellularLocation>
        <location evidence="1">Cytoplasm</location>
        <location evidence="1">Cytoskeleton</location>
        <location evidence="1">Cilium axoneme</location>
    </subcellularLocation>
</comment>
<sequence>MYCVLAQNKNGAICFLLSLNMDIQYVYTKKRNQLGRPTNFSDRPAEILAEIIPNLNLLQEFIYRDPVEIGVQNSIQLSEHEVNTIRYNTESKGINHTEGGWPKDVNIQEQDQINRFRKKIEKDEFYLNSLYRLIHDLEIDIKQNNAIDIHQIYFQNKIDDYDEPFNIKTINLYTYNSNINQMANHISWQPDGQRKIAVSYCNFDFNPIIINTIDSLVWDIENPNKPELILKPNSSLSTVEFNQKDTYQILAGCLNGQVCIFDLRKGNTPVEQSLIEYSHRETVRNALWLQSKTGTEFFSAAADGKIYWWDTKKMNQPVDKLVLDLEKKERSQYASAITKLEYDSSIPTKFMVGTEAGRIVLCTRKAKIDAERINVIYPGHSGPIYSIQRHPFFHKTFLSIGDWTLRIWSEEIRDDYIFSTKPSKYYLTDAQWCPGRPGVFISSTTEGSIHVWDLLFKQDQPALTVKLSEEAIACLSFQEQGRYIACGTKNGNVTLMELSDSLCILDRNEKQLVATMFDRETRRTHLLETRSRFKHDKQIRTITLRSEEELNEEISQSTEQFWSIINKEKKKLQDYLKQFEQELNLKEN</sequence>
<evidence type="ECO:0000256" key="11">
    <source>
        <dbReference type="ARBA" id="ARBA00023273"/>
    </source>
</evidence>
<dbReference type="GO" id="GO:0003341">
    <property type="term" value="P:cilium movement"/>
    <property type="evidence" value="ECO:0007669"/>
    <property type="project" value="TreeGrafter"/>
</dbReference>
<reference evidence="12" key="1">
    <citation type="submission" date="2021-02" db="EMBL/GenBank/DDBJ databases">
        <authorList>
            <person name="Nowell W R."/>
        </authorList>
    </citation>
    <scope>NUCLEOTIDE SEQUENCE</scope>
</reference>
<evidence type="ECO:0008006" key="14">
    <source>
        <dbReference type="Google" id="ProtNLM"/>
    </source>
</evidence>
<evidence type="ECO:0000256" key="6">
    <source>
        <dbReference type="ARBA" id="ARBA00022737"/>
    </source>
</evidence>
<keyword evidence="11" id="KW-0966">Cell projection</keyword>
<dbReference type="GO" id="GO:0045503">
    <property type="term" value="F:dynein light chain binding"/>
    <property type="evidence" value="ECO:0007669"/>
    <property type="project" value="TreeGrafter"/>
</dbReference>
<name>A0A814KME4_9BILA</name>
<dbReference type="InterPro" id="IPR001680">
    <property type="entry name" value="WD40_rpt"/>
</dbReference>
<keyword evidence="10" id="KW-0206">Cytoskeleton</keyword>
<gene>
    <name evidence="12" type="ORF">JXQ802_LOCUS16685</name>
</gene>
<evidence type="ECO:0000256" key="1">
    <source>
        <dbReference type="ARBA" id="ARBA00004430"/>
    </source>
</evidence>
<organism evidence="12 13">
    <name type="scientific">Rotaria sordida</name>
    <dbReference type="NCBI Taxonomy" id="392033"/>
    <lineage>
        <taxon>Eukaryota</taxon>
        <taxon>Metazoa</taxon>
        <taxon>Spiralia</taxon>
        <taxon>Gnathifera</taxon>
        <taxon>Rotifera</taxon>
        <taxon>Eurotatoria</taxon>
        <taxon>Bdelloidea</taxon>
        <taxon>Philodinida</taxon>
        <taxon>Philodinidae</taxon>
        <taxon>Rotaria</taxon>
    </lineage>
</organism>
<keyword evidence="9" id="KW-0505">Motor protein</keyword>
<dbReference type="SUPFAM" id="SSF50978">
    <property type="entry name" value="WD40 repeat-like"/>
    <property type="match status" value="1"/>
</dbReference>
<dbReference type="Gene3D" id="2.130.10.10">
    <property type="entry name" value="YVTN repeat-like/Quinoprotein amine dehydrogenase"/>
    <property type="match status" value="2"/>
</dbReference>
<dbReference type="Pfam" id="PF00400">
    <property type="entry name" value="WD40"/>
    <property type="match status" value="1"/>
</dbReference>
<keyword evidence="13" id="KW-1185">Reference proteome</keyword>
<keyword evidence="7" id="KW-0243">Dynein</keyword>
<keyword evidence="5" id="KW-0493">Microtubule</keyword>
<evidence type="ECO:0000313" key="12">
    <source>
        <dbReference type="EMBL" id="CAF1051590.1"/>
    </source>
</evidence>
<dbReference type="GO" id="GO:0036158">
    <property type="term" value="P:outer dynein arm assembly"/>
    <property type="evidence" value="ECO:0007669"/>
    <property type="project" value="TreeGrafter"/>
</dbReference>
<dbReference type="AlphaFoldDB" id="A0A814KME4"/>
<keyword evidence="3" id="KW-0963">Cytoplasm</keyword>
<proteinExistence type="inferred from homology"/>
<keyword evidence="6" id="KW-0677">Repeat</keyword>